<organism evidence="1">
    <name type="scientific">marine sediment metagenome</name>
    <dbReference type="NCBI Taxonomy" id="412755"/>
    <lineage>
        <taxon>unclassified sequences</taxon>
        <taxon>metagenomes</taxon>
        <taxon>ecological metagenomes</taxon>
    </lineage>
</organism>
<reference evidence="1" key="1">
    <citation type="journal article" date="2014" name="Front. Microbiol.">
        <title>High frequency of phylogenetically diverse reductive dehalogenase-homologous genes in deep subseafloor sedimentary metagenomes.</title>
        <authorList>
            <person name="Kawai M."/>
            <person name="Futagami T."/>
            <person name="Toyoda A."/>
            <person name="Takaki Y."/>
            <person name="Nishi S."/>
            <person name="Hori S."/>
            <person name="Arai W."/>
            <person name="Tsubouchi T."/>
            <person name="Morono Y."/>
            <person name="Uchiyama I."/>
            <person name="Ito T."/>
            <person name="Fujiyama A."/>
            <person name="Inagaki F."/>
            <person name="Takami H."/>
        </authorList>
    </citation>
    <scope>NUCLEOTIDE SEQUENCE</scope>
    <source>
        <strain evidence="1">Expedition CK06-06</strain>
    </source>
</reference>
<proteinExistence type="predicted"/>
<protein>
    <submittedName>
        <fullName evidence="1">Uncharacterized protein</fullName>
    </submittedName>
</protein>
<feature type="non-terminal residue" evidence="1">
    <location>
        <position position="77"/>
    </location>
</feature>
<evidence type="ECO:0000313" key="1">
    <source>
        <dbReference type="EMBL" id="GAG39922.1"/>
    </source>
</evidence>
<sequence>MSNQNQDDDTIVNFDALEAEGGDDSPGDEQKMKDVLTFLKGKLEPDDYSKFLEDMGIQDEMSNAELFAAIKELIKPK</sequence>
<dbReference type="EMBL" id="BARS01040834">
    <property type="protein sequence ID" value="GAG39922.1"/>
    <property type="molecule type" value="Genomic_DNA"/>
</dbReference>
<name>X0XXI1_9ZZZZ</name>
<accession>X0XXI1</accession>
<dbReference type="AlphaFoldDB" id="X0XXI1"/>
<comment type="caution">
    <text evidence="1">The sequence shown here is derived from an EMBL/GenBank/DDBJ whole genome shotgun (WGS) entry which is preliminary data.</text>
</comment>
<gene>
    <name evidence="1" type="ORF">S01H1_62196</name>
</gene>